<name>A0A0F7TI18_PENBI</name>
<dbReference type="Gene3D" id="3.40.605.10">
    <property type="entry name" value="Aldehyde Dehydrogenase, Chain A, domain 1"/>
    <property type="match status" value="1"/>
</dbReference>
<organism evidence="8 9">
    <name type="scientific">Penicillium brasilianum</name>
    <dbReference type="NCBI Taxonomy" id="104259"/>
    <lineage>
        <taxon>Eukaryota</taxon>
        <taxon>Fungi</taxon>
        <taxon>Dikarya</taxon>
        <taxon>Ascomycota</taxon>
        <taxon>Pezizomycotina</taxon>
        <taxon>Eurotiomycetes</taxon>
        <taxon>Eurotiomycetidae</taxon>
        <taxon>Eurotiales</taxon>
        <taxon>Aspergillaceae</taxon>
        <taxon>Penicillium</taxon>
    </lineage>
</organism>
<keyword evidence="9" id="KW-1185">Reference proteome</keyword>
<dbReference type="Gene3D" id="3.40.309.10">
    <property type="entry name" value="Aldehyde Dehydrogenase, Chain A, domain 2"/>
    <property type="match status" value="1"/>
</dbReference>
<evidence type="ECO:0000256" key="1">
    <source>
        <dbReference type="ARBA" id="ARBA00009986"/>
    </source>
</evidence>
<dbReference type="GO" id="GO:0006598">
    <property type="term" value="P:polyamine catabolic process"/>
    <property type="evidence" value="ECO:0007669"/>
    <property type="project" value="TreeGrafter"/>
</dbReference>
<protein>
    <submittedName>
        <fullName evidence="8">Putative Aldehyde dehydrogenase</fullName>
    </submittedName>
</protein>
<dbReference type="Pfam" id="PF00171">
    <property type="entry name" value="Aldedh"/>
    <property type="match status" value="1"/>
</dbReference>
<dbReference type="PROSITE" id="PS00687">
    <property type="entry name" value="ALDEHYDE_DEHYDR_GLU"/>
    <property type="match status" value="1"/>
</dbReference>
<dbReference type="EMBL" id="CDHK01000002">
    <property type="protein sequence ID" value="CEJ55537.1"/>
    <property type="molecule type" value="Genomic_DNA"/>
</dbReference>
<dbReference type="FunFam" id="3.40.605.10:FF:000011">
    <property type="entry name" value="ALD5p Mitochondrial aldehyde dehydrogenase"/>
    <property type="match status" value="1"/>
</dbReference>
<reference evidence="9" key="1">
    <citation type="journal article" date="2015" name="Genome Announc.">
        <title>Draft genome sequence of the fungus Penicillium brasilianum MG11.</title>
        <authorList>
            <person name="Horn F."/>
            <person name="Linde J."/>
            <person name="Mattern D.J."/>
            <person name="Walther G."/>
            <person name="Guthke R."/>
            <person name="Brakhage A.A."/>
            <person name="Valiante V."/>
        </authorList>
    </citation>
    <scope>NUCLEOTIDE SEQUENCE [LARGE SCALE GENOMIC DNA]</scope>
    <source>
        <strain evidence="9">MG11</strain>
    </source>
</reference>
<dbReference type="PANTHER" id="PTHR43720">
    <property type="entry name" value="2-AMINOMUCONIC SEMIALDEHYDE DEHYDROGENASE"/>
    <property type="match status" value="1"/>
</dbReference>
<dbReference type="InterPro" id="IPR015590">
    <property type="entry name" value="Aldehyde_DH_dom"/>
</dbReference>
<dbReference type="GO" id="GO:0046394">
    <property type="term" value="P:carboxylic acid biosynthetic process"/>
    <property type="evidence" value="ECO:0007669"/>
    <property type="project" value="UniProtKB-ARBA"/>
</dbReference>
<dbReference type="FunFam" id="3.40.309.10:FF:000012">
    <property type="entry name" value="Betaine aldehyde dehydrogenase"/>
    <property type="match status" value="1"/>
</dbReference>
<dbReference type="InterPro" id="IPR029510">
    <property type="entry name" value="Ald_DH_CS_GLU"/>
</dbReference>
<comment type="pathway">
    <text evidence="4">Alcohol metabolism; ethanol degradation; acetate from ethanol: step 2/2.</text>
</comment>
<evidence type="ECO:0000259" key="7">
    <source>
        <dbReference type="Pfam" id="PF00171"/>
    </source>
</evidence>
<evidence type="ECO:0000256" key="5">
    <source>
        <dbReference type="PROSITE-ProRule" id="PRU10007"/>
    </source>
</evidence>
<dbReference type="CDD" id="cd07144">
    <property type="entry name" value="ALDH_ALD2-YMR170C"/>
    <property type="match status" value="1"/>
</dbReference>
<dbReference type="FunFam" id="3.40.605.10:FF:000026">
    <property type="entry name" value="Aldehyde dehydrogenase, putative"/>
    <property type="match status" value="1"/>
</dbReference>
<keyword evidence="2 6" id="KW-0560">Oxidoreductase</keyword>
<dbReference type="InterPro" id="IPR016161">
    <property type="entry name" value="Ald_DH/histidinol_DH"/>
</dbReference>
<accession>A0A0F7TI18</accession>
<dbReference type="InterPro" id="IPR016163">
    <property type="entry name" value="Ald_DH_C"/>
</dbReference>
<proteinExistence type="inferred from homology"/>
<dbReference type="STRING" id="104259.A0A0F7TI18"/>
<keyword evidence="3" id="KW-0520">NAD</keyword>
<dbReference type="Proteomes" id="UP000042958">
    <property type="component" value="Unassembled WGS sequence"/>
</dbReference>
<dbReference type="GO" id="GO:0004029">
    <property type="term" value="F:aldehyde dehydrogenase (NAD+) activity"/>
    <property type="evidence" value="ECO:0007669"/>
    <property type="project" value="TreeGrafter"/>
</dbReference>
<dbReference type="AlphaFoldDB" id="A0A0F7TI18"/>
<dbReference type="PANTHER" id="PTHR43720:SF2">
    <property type="entry name" value="2-AMINOMUCONIC SEMIALDEHYDE DEHYDROGENASE"/>
    <property type="match status" value="1"/>
</dbReference>
<evidence type="ECO:0000256" key="3">
    <source>
        <dbReference type="ARBA" id="ARBA00023027"/>
    </source>
</evidence>
<evidence type="ECO:0000256" key="4">
    <source>
        <dbReference type="ARBA" id="ARBA00037885"/>
    </source>
</evidence>
<feature type="domain" description="Aldehyde dehydrogenase" evidence="7">
    <location>
        <begin position="67"/>
        <end position="533"/>
    </location>
</feature>
<evidence type="ECO:0000256" key="2">
    <source>
        <dbReference type="ARBA" id="ARBA00023002"/>
    </source>
</evidence>
<evidence type="ECO:0000256" key="6">
    <source>
        <dbReference type="RuleBase" id="RU003345"/>
    </source>
</evidence>
<evidence type="ECO:0000313" key="8">
    <source>
        <dbReference type="EMBL" id="CEJ55537.1"/>
    </source>
</evidence>
<evidence type="ECO:0000313" key="9">
    <source>
        <dbReference type="Proteomes" id="UP000042958"/>
    </source>
</evidence>
<dbReference type="OrthoDB" id="310895at2759"/>
<sequence length="541" mass="58682">MLALFTLRPLRCLSIPSSSVTRLSSGLFTSSRRLHHSAIMSDLSVQLTAPNGRSYTQPIGLFINNEFVPSKSGEKIASINPSNEAEIASVYAAGEEDVNAAVEAARKALKDPSWKQLPATDRGHLMLKLADLVEQHRETLATIETWDNGKPYQVSLNDDLGEVLNTLRYYAGWADKVHGQTIGTTPQKFAYTLRQPIGVVGQIIPWNFPLAMAAWKLGPALACGNTIVMKAAEQTPLSILYLASLIKEAGFPPGVINIINGYGRVAGAALVQHPDVAKVAFTGSTATGREIMKMAAGTLKNITLETGGKSPLLVFEDADLEQAAKWAHVGIMYNQGQVCTSTSRILVHDSVYDKFIELFKEVVKTESKVGDPFEDETFQGPQVTKAQYERVLSYIEAGKSEGATLAAGGEPYKNVGDGRGFFIAPTIFTNVKDNMRIYREEVFGPFVVIASFTTEDEAVTRANDTTYGLGAALFTRDIERAHRVASEIEAGMVWINSSNDSDFRVPFGGVKQSGIGRELGEAGLDAYSQVKAIHVNLGSRL</sequence>
<comment type="similarity">
    <text evidence="1 6">Belongs to the aldehyde dehydrogenase family.</text>
</comment>
<feature type="active site" evidence="5">
    <location>
        <position position="305"/>
    </location>
</feature>
<dbReference type="SUPFAM" id="SSF53720">
    <property type="entry name" value="ALDH-like"/>
    <property type="match status" value="1"/>
</dbReference>
<gene>
    <name evidence="8" type="ORF">PMG11_01789</name>
</gene>
<dbReference type="InterPro" id="IPR016162">
    <property type="entry name" value="Ald_DH_N"/>
</dbReference>